<accession>A0A090S4M9</accession>
<organism evidence="2 3">
    <name type="scientific">Vibrio maritimus</name>
    <dbReference type="NCBI Taxonomy" id="990268"/>
    <lineage>
        <taxon>Bacteria</taxon>
        <taxon>Pseudomonadati</taxon>
        <taxon>Pseudomonadota</taxon>
        <taxon>Gammaproteobacteria</taxon>
        <taxon>Vibrionales</taxon>
        <taxon>Vibrionaceae</taxon>
        <taxon>Vibrio</taxon>
    </lineage>
</organism>
<keyword evidence="1" id="KW-1133">Transmembrane helix</keyword>
<dbReference type="AlphaFoldDB" id="A0A090S4M9"/>
<evidence type="ECO:0000313" key="3">
    <source>
        <dbReference type="Proteomes" id="UP000029228"/>
    </source>
</evidence>
<gene>
    <name evidence="2" type="ORF">JCM19235_3992</name>
</gene>
<dbReference type="InterPro" id="IPR021768">
    <property type="entry name" value="DUF3332"/>
</dbReference>
<keyword evidence="1" id="KW-0812">Transmembrane</keyword>
<dbReference type="Pfam" id="PF11810">
    <property type="entry name" value="DUF3332"/>
    <property type="match status" value="1"/>
</dbReference>
<comment type="caution">
    <text evidence="2">The sequence shown here is derived from an EMBL/GenBank/DDBJ whole genome shotgun (WGS) entry which is preliminary data.</text>
</comment>
<dbReference type="RefSeq" id="WP_042477647.1">
    <property type="nucleotide sequence ID" value="NZ_CP090438.1"/>
</dbReference>
<proteinExistence type="predicted"/>
<name>A0A090S4M9_9VIBR</name>
<dbReference type="PROSITE" id="PS51257">
    <property type="entry name" value="PROKAR_LIPOPROTEIN"/>
    <property type="match status" value="1"/>
</dbReference>
<protein>
    <recommendedName>
        <fullName evidence="4">DUF3332 domain-containing protein</fullName>
    </recommendedName>
</protein>
<evidence type="ECO:0000313" key="2">
    <source>
        <dbReference type="EMBL" id="GAL22476.1"/>
    </source>
</evidence>
<dbReference type="OrthoDB" id="9814441at2"/>
<dbReference type="STRING" id="990268.JCM19235_3992"/>
<reference evidence="2 3" key="1">
    <citation type="submission" date="2014-09" db="EMBL/GenBank/DDBJ databases">
        <title>Vibrio maritimus JCM 19235. (C45) whole genome shotgun sequence.</title>
        <authorList>
            <person name="Sawabe T."/>
            <person name="Meirelles P."/>
            <person name="Nakanishi M."/>
            <person name="Sayaka M."/>
            <person name="Hattori M."/>
            <person name="Ohkuma M."/>
        </authorList>
    </citation>
    <scope>NUCLEOTIDE SEQUENCE [LARGE SCALE GENOMIC DNA]</scope>
    <source>
        <strain evidence="3">JCM19235</strain>
    </source>
</reference>
<dbReference type="EMBL" id="BBMR01000013">
    <property type="protein sequence ID" value="GAL22476.1"/>
    <property type="molecule type" value="Genomic_DNA"/>
</dbReference>
<keyword evidence="3" id="KW-1185">Reference proteome</keyword>
<keyword evidence="1" id="KW-0472">Membrane</keyword>
<reference evidence="2 3" key="2">
    <citation type="submission" date="2014-09" db="EMBL/GenBank/DDBJ databases">
        <authorList>
            <consortium name="NBRP consortium"/>
            <person name="Sawabe T."/>
            <person name="Meirelles P."/>
            <person name="Nakanishi M."/>
            <person name="Sayaka M."/>
            <person name="Hattori M."/>
            <person name="Ohkuma M."/>
        </authorList>
    </citation>
    <scope>NUCLEOTIDE SEQUENCE [LARGE SCALE GENOMIC DNA]</scope>
    <source>
        <strain evidence="3">JCM19235</strain>
    </source>
</reference>
<evidence type="ECO:0000256" key="1">
    <source>
        <dbReference type="SAM" id="Phobius"/>
    </source>
</evidence>
<sequence length="166" mass="18078">MKLIKTTITAALMSTMLTGCIGQMATTGALMYEVNLKGVDNRYARAGLYTLMSPVYAITAAADLFVVNSIEFWTGTNPITKKKAVADTPAEAYIKVNHKVGKQFSTAPVKLSKLDNNTMQMEFIDEEGKARTLVGVSGEESVDFYLDGQYITTATHQELEQYAAAS</sequence>
<evidence type="ECO:0008006" key="4">
    <source>
        <dbReference type="Google" id="ProtNLM"/>
    </source>
</evidence>
<feature type="transmembrane region" description="Helical" evidence="1">
    <location>
        <begin position="46"/>
        <end position="67"/>
    </location>
</feature>
<dbReference type="Proteomes" id="UP000029228">
    <property type="component" value="Unassembled WGS sequence"/>
</dbReference>